<gene>
    <name evidence="1" type="ORF">SSLN_LOCUS3562</name>
</gene>
<evidence type="ECO:0000313" key="2">
    <source>
        <dbReference type="Proteomes" id="UP000275846"/>
    </source>
</evidence>
<reference evidence="3" key="1">
    <citation type="submission" date="2016-06" db="UniProtKB">
        <authorList>
            <consortium name="WormBaseParasite"/>
        </authorList>
    </citation>
    <scope>IDENTIFICATION</scope>
</reference>
<dbReference type="Proteomes" id="UP000275846">
    <property type="component" value="Unassembled WGS sequence"/>
</dbReference>
<protein>
    <submittedName>
        <fullName evidence="1 3">Uncharacterized protein</fullName>
    </submittedName>
</protein>
<dbReference type="WBParaSite" id="SSLN_0000366901-mRNA-1">
    <property type="protein sequence ID" value="SSLN_0000366901-mRNA-1"/>
    <property type="gene ID" value="SSLN_0000366901"/>
</dbReference>
<proteinExistence type="predicted"/>
<keyword evidence="2" id="KW-1185">Reference proteome</keyword>
<reference evidence="1 2" key="2">
    <citation type="submission" date="2018-11" db="EMBL/GenBank/DDBJ databases">
        <authorList>
            <consortium name="Pathogen Informatics"/>
        </authorList>
    </citation>
    <scope>NUCLEOTIDE SEQUENCE [LARGE SCALE GENOMIC DNA]</scope>
    <source>
        <strain evidence="1 2">NST_G2</strain>
    </source>
</reference>
<evidence type="ECO:0000313" key="3">
    <source>
        <dbReference type="WBParaSite" id="SSLN_0000366901-mRNA-1"/>
    </source>
</evidence>
<evidence type="ECO:0000313" key="1">
    <source>
        <dbReference type="EMBL" id="VDL89947.1"/>
    </source>
</evidence>
<accession>A0A183SH64</accession>
<name>A0A183SH64_SCHSO</name>
<dbReference type="EMBL" id="UYSU01032574">
    <property type="protein sequence ID" value="VDL89947.1"/>
    <property type="molecule type" value="Genomic_DNA"/>
</dbReference>
<dbReference type="AlphaFoldDB" id="A0A183SH64"/>
<sequence>MQLTAHANITSCEDFSLIKLESMSGYRRVRCNLRASVFPPHRSRVLGHSRPEKSPGISNEVALSTAAPDPVKNVRLFLPWQRVFRPNDSAPDAELGIEIIELLLRDICAETESRLGQAKIL</sequence>
<organism evidence="3">
    <name type="scientific">Schistocephalus solidus</name>
    <name type="common">Tapeworm</name>
    <dbReference type="NCBI Taxonomy" id="70667"/>
    <lineage>
        <taxon>Eukaryota</taxon>
        <taxon>Metazoa</taxon>
        <taxon>Spiralia</taxon>
        <taxon>Lophotrochozoa</taxon>
        <taxon>Platyhelminthes</taxon>
        <taxon>Cestoda</taxon>
        <taxon>Eucestoda</taxon>
        <taxon>Diphyllobothriidea</taxon>
        <taxon>Diphyllobothriidae</taxon>
        <taxon>Schistocephalus</taxon>
    </lineage>
</organism>